<dbReference type="GeneID" id="110774890"/>
<gene>
    <name evidence="3" type="primary">LOC110774890</name>
</gene>
<reference evidence="3" key="2">
    <citation type="submission" date="2025-08" db="UniProtKB">
        <authorList>
            <consortium name="RefSeq"/>
        </authorList>
    </citation>
    <scope>IDENTIFICATION</scope>
    <source>
        <tissue evidence="3">Leaf</tissue>
    </source>
</reference>
<name>A0ABM3QJ63_SPIOL</name>
<dbReference type="Proteomes" id="UP000813463">
    <property type="component" value="Chromosome 4"/>
</dbReference>
<feature type="compositionally biased region" description="Basic and acidic residues" evidence="1">
    <location>
        <begin position="34"/>
        <end position="45"/>
    </location>
</feature>
<dbReference type="RefSeq" id="XP_056683394.1">
    <property type="nucleotide sequence ID" value="XM_056827416.1"/>
</dbReference>
<evidence type="ECO:0000313" key="2">
    <source>
        <dbReference type="Proteomes" id="UP000813463"/>
    </source>
</evidence>
<evidence type="ECO:0000256" key="1">
    <source>
        <dbReference type="SAM" id="MobiDB-lite"/>
    </source>
</evidence>
<feature type="region of interest" description="Disordered" evidence="1">
    <location>
        <begin position="27"/>
        <end position="68"/>
    </location>
</feature>
<sequence length="180" mass="20367">MHHKQAVASLAIKQLFWDQEKMVMLQSEQQGGESSKDPYDEVMGKDKHKGHLRHHGSSMTKSKMQRTGKKSSYTLPEDLLYNVKVNLTREVAQDVASLVLSQIKAANPDISLVIPDFGVTPVKMVRKMEEFLLKLLQNIRIEELKKGNQCLSPVPIRPIVQHNALKTEICGGISRTFTIY</sequence>
<keyword evidence="2" id="KW-1185">Reference proteome</keyword>
<organism evidence="2 3">
    <name type="scientific">Spinacia oleracea</name>
    <name type="common">Spinach</name>
    <dbReference type="NCBI Taxonomy" id="3562"/>
    <lineage>
        <taxon>Eukaryota</taxon>
        <taxon>Viridiplantae</taxon>
        <taxon>Streptophyta</taxon>
        <taxon>Embryophyta</taxon>
        <taxon>Tracheophyta</taxon>
        <taxon>Spermatophyta</taxon>
        <taxon>Magnoliopsida</taxon>
        <taxon>eudicotyledons</taxon>
        <taxon>Gunneridae</taxon>
        <taxon>Pentapetalae</taxon>
        <taxon>Caryophyllales</taxon>
        <taxon>Chenopodiaceae</taxon>
        <taxon>Chenopodioideae</taxon>
        <taxon>Anserineae</taxon>
        <taxon>Spinacia</taxon>
    </lineage>
</organism>
<accession>A0ABM3QJ63</accession>
<protein>
    <submittedName>
        <fullName evidence="3">Uncharacterized protein isoform X1</fullName>
    </submittedName>
</protein>
<feature type="compositionally biased region" description="Basic residues" evidence="1">
    <location>
        <begin position="46"/>
        <end position="56"/>
    </location>
</feature>
<evidence type="ECO:0000313" key="3">
    <source>
        <dbReference type="RefSeq" id="XP_056683394.1"/>
    </source>
</evidence>
<reference evidence="2" key="1">
    <citation type="journal article" date="2021" name="Nat. Commun.">
        <title>Genomic analyses provide insights into spinach domestication and the genetic basis of agronomic traits.</title>
        <authorList>
            <person name="Cai X."/>
            <person name="Sun X."/>
            <person name="Xu C."/>
            <person name="Sun H."/>
            <person name="Wang X."/>
            <person name="Ge C."/>
            <person name="Zhang Z."/>
            <person name="Wang Q."/>
            <person name="Fei Z."/>
            <person name="Jiao C."/>
            <person name="Wang Q."/>
        </authorList>
    </citation>
    <scope>NUCLEOTIDE SEQUENCE [LARGE SCALE GENOMIC DNA]</scope>
    <source>
        <strain evidence="2">cv. Varoflay</strain>
    </source>
</reference>
<proteinExistence type="predicted"/>